<proteinExistence type="inferred from homology"/>
<dbReference type="OrthoDB" id="9808590at2"/>
<evidence type="ECO:0000259" key="7">
    <source>
        <dbReference type="Pfam" id="PF08323"/>
    </source>
</evidence>
<dbReference type="EC" id="2.4.1.21" evidence="6"/>
<comment type="function">
    <text evidence="6">Synthesizes alpha-1,4-glucan chains using ADP-glucose.</text>
</comment>
<dbReference type="NCBIfam" id="NF001899">
    <property type="entry name" value="PRK00654.1-2"/>
    <property type="match status" value="1"/>
</dbReference>
<organism evidence="8 9">
    <name type="scientific">Palleronia sediminis</name>
    <dbReference type="NCBI Taxonomy" id="2547833"/>
    <lineage>
        <taxon>Bacteria</taxon>
        <taxon>Pseudomonadati</taxon>
        <taxon>Pseudomonadota</taxon>
        <taxon>Alphaproteobacteria</taxon>
        <taxon>Rhodobacterales</taxon>
        <taxon>Roseobacteraceae</taxon>
        <taxon>Palleronia</taxon>
    </lineage>
</organism>
<evidence type="ECO:0000256" key="1">
    <source>
        <dbReference type="ARBA" id="ARBA00001478"/>
    </source>
</evidence>
<dbReference type="AlphaFoldDB" id="A0A4R6AJJ9"/>
<dbReference type="InterPro" id="IPR013534">
    <property type="entry name" value="Starch_synth_cat_dom"/>
</dbReference>
<dbReference type="RefSeq" id="WP_133395659.1">
    <property type="nucleotide sequence ID" value="NZ_SNAA01000002.1"/>
</dbReference>
<feature type="binding site" evidence="6">
    <location>
        <position position="17"/>
    </location>
    <ligand>
        <name>ADP-alpha-D-glucose</name>
        <dbReference type="ChEBI" id="CHEBI:57498"/>
    </ligand>
</feature>
<evidence type="ECO:0000313" key="8">
    <source>
        <dbReference type="EMBL" id="TDL83707.1"/>
    </source>
</evidence>
<dbReference type="GO" id="GO:0005829">
    <property type="term" value="C:cytosol"/>
    <property type="evidence" value="ECO:0007669"/>
    <property type="project" value="TreeGrafter"/>
</dbReference>
<evidence type="ECO:0000256" key="6">
    <source>
        <dbReference type="HAMAP-Rule" id="MF_00484"/>
    </source>
</evidence>
<dbReference type="Pfam" id="PF08323">
    <property type="entry name" value="Glyco_transf_5"/>
    <property type="match status" value="1"/>
</dbReference>
<dbReference type="EMBL" id="SNAA01000002">
    <property type="protein sequence ID" value="TDL83707.1"/>
    <property type="molecule type" value="Genomic_DNA"/>
</dbReference>
<comment type="caution">
    <text evidence="8">The sequence shown here is derived from an EMBL/GenBank/DDBJ whole genome shotgun (WGS) entry which is preliminary data.</text>
</comment>
<reference evidence="8 9" key="1">
    <citation type="submission" date="2019-03" db="EMBL/GenBank/DDBJ databases">
        <title>Primorskyibacter sp. SS33 isolated from sediments.</title>
        <authorList>
            <person name="Xunke S."/>
        </authorList>
    </citation>
    <scope>NUCLEOTIDE SEQUENCE [LARGE SCALE GENOMIC DNA]</scope>
    <source>
        <strain evidence="8 9">SS33</strain>
    </source>
</reference>
<dbReference type="Proteomes" id="UP000295701">
    <property type="component" value="Unassembled WGS sequence"/>
</dbReference>
<protein>
    <recommendedName>
        <fullName evidence="6">Glycogen synthase</fullName>
        <ecNumber evidence="6">2.4.1.21</ecNumber>
    </recommendedName>
    <alternativeName>
        <fullName evidence="6">Starch [bacterial glycogen] synthase</fullName>
    </alternativeName>
</protein>
<comment type="similarity">
    <text evidence="2 6">Belongs to the glycosyltransferase 1 family. Bacterial/plant glycogen synthase subfamily.</text>
</comment>
<evidence type="ECO:0000313" key="9">
    <source>
        <dbReference type="Proteomes" id="UP000295701"/>
    </source>
</evidence>
<dbReference type="PANTHER" id="PTHR45825">
    <property type="entry name" value="GRANULE-BOUND STARCH SYNTHASE 1, CHLOROPLASTIC/AMYLOPLASTIC"/>
    <property type="match status" value="1"/>
</dbReference>
<dbReference type="PANTHER" id="PTHR45825:SF11">
    <property type="entry name" value="ALPHA AMYLASE DOMAIN-CONTAINING PROTEIN"/>
    <property type="match status" value="1"/>
</dbReference>
<dbReference type="NCBIfam" id="TIGR02095">
    <property type="entry name" value="glgA"/>
    <property type="match status" value="1"/>
</dbReference>
<keyword evidence="4 6" id="KW-0808">Transferase</keyword>
<keyword evidence="5 6" id="KW-0320">Glycogen biosynthesis</keyword>
<sequence>MRLRVLSVASECAPFVKTGGLADVAGALPAGLDGAGVEMRVLVPGYRALAQVSASGREVWSWPHLYGGPARLIAAEAAGIGLFVLDAPHLYDRPGTPYLDEAGGDHPDNPERFAALCRAGAEIGKATLDWRPDVVHGHDWQAGLMPYFLKKDGSQVPSVMTVHNIAFAGTIPTDRIEALGLDRADFHPEGFEFWGRASALKAGLVWADALTTVSPTYAQELTTADFGMGFEGLIARRRDDLTGILNGIDTEAWSPGGDAHAIRFTSWRGKAKATRALRDEMGLPPSEGPLAVVVSRLTGQKGLDLLLEAMPPFLARGGQIALLGSGERGLEDAWRAAAERHEGVAVRIGYDEALSHRMVAGGEAMLVPSRFEPCGLTQLYGLRYGAVPVVARTGGLADTVIDANDAALVAGAATGIVHDPGSVPALARALDRLVTLHATGDTWRRIVRRAMHHPVGWDRQAERYADLYRSLLPIQ</sequence>
<dbReference type="Gene3D" id="3.40.50.2000">
    <property type="entry name" value="Glycogen Phosphorylase B"/>
    <property type="match status" value="2"/>
</dbReference>
<dbReference type="Pfam" id="PF13692">
    <property type="entry name" value="Glyco_trans_1_4"/>
    <property type="match status" value="1"/>
</dbReference>
<dbReference type="CDD" id="cd03791">
    <property type="entry name" value="GT5_Glycogen_synthase_DULL1-like"/>
    <property type="match status" value="1"/>
</dbReference>
<accession>A0A4R6AJJ9</accession>
<evidence type="ECO:0000256" key="2">
    <source>
        <dbReference type="ARBA" id="ARBA00010281"/>
    </source>
</evidence>
<comment type="catalytic activity">
    <reaction evidence="1 6">
        <text>[(1-&gt;4)-alpha-D-glucosyl](n) + ADP-alpha-D-glucose = [(1-&gt;4)-alpha-D-glucosyl](n+1) + ADP + H(+)</text>
        <dbReference type="Rhea" id="RHEA:18189"/>
        <dbReference type="Rhea" id="RHEA-COMP:9584"/>
        <dbReference type="Rhea" id="RHEA-COMP:9587"/>
        <dbReference type="ChEBI" id="CHEBI:15378"/>
        <dbReference type="ChEBI" id="CHEBI:15444"/>
        <dbReference type="ChEBI" id="CHEBI:57498"/>
        <dbReference type="ChEBI" id="CHEBI:456216"/>
        <dbReference type="EC" id="2.4.1.21"/>
    </reaction>
</comment>
<dbReference type="UniPathway" id="UPA00164"/>
<dbReference type="GO" id="GO:0009011">
    <property type="term" value="F:alpha-1,4-glucan glucosyltransferase (ADP-glucose donor) activity"/>
    <property type="evidence" value="ECO:0007669"/>
    <property type="project" value="UniProtKB-UniRule"/>
</dbReference>
<keyword evidence="9" id="KW-1185">Reference proteome</keyword>
<name>A0A4R6AJJ9_9RHOB</name>
<dbReference type="SUPFAM" id="SSF53756">
    <property type="entry name" value="UDP-Glycosyltransferase/glycogen phosphorylase"/>
    <property type="match status" value="1"/>
</dbReference>
<dbReference type="GO" id="GO:0004373">
    <property type="term" value="F:alpha-1,4-glucan glucosyltransferase (UDP-glucose donor) activity"/>
    <property type="evidence" value="ECO:0007669"/>
    <property type="project" value="InterPro"/>
</dbReference>
<feature type="domain" description="Starch synthase catalytic" evidence="7">
    <location>
        <begin position="4"/>
        <end position="235"/>
    </location>
</feature>
<evidence type="ECO:0000256" key="3">
    <source>
        <dbReference type="ARBA" id="ARBA00022676"/>
    </source>
</evidence>
<evidence type="ECO:0000256" key="5">
    <source>
        <dbReference type="ARBA" id="ARBA00023056"/>
    </source>
</evidence>
<keyword evidence="3 6" id="KW-0328">Glycosyltransferase</keyword>
<dbReference type="GO" id="GO:0005978">
    <property type="term" value="P:glycogen biosynthetic process"/>
    <property type="evidence" value="ECO:0007669"/>
    <property type="project" value="UniProtKB-UniRule"/>
</dbReference>
<dbReference type="HAMAP" id="MF_00484">
    <property type="entry name" value="Glycogen_synth"/>
    <property type="match status" value="1"/>
</dbReference>
<evidence type="ECO:0000256" key="4">
    <source>
        <dbReference type="ARBA" id="ARBA00022679"/>
    </source>
</evidence>
<comment type="pathway">
    <text evidence="6">Glycan biosynthesis; glycogen biosynthesis.</text>
</comment>
<dbReference type="InterPro" id="IPR011835">
    <property type="entry name" value="GS/SS"/>
</dbReference>
<gene>
    <name evidence="6 8" type="primary">glgA</name>
    <name evidence="8" type="ORF">E2L08_03450</name>
</gene>